<feature type="region of interest" description="Disordered" evidence="1">
    <location>
        <begin position="650"/>
        <end position="686"/>
    </location>
</feature>
<feature type="transmembrane region" description="Helical" evidence="2">
    <location>
        <begin position="235"/>
        <end position="254"/>
    </location>
</feature>
<dbReference type="HOGENOM" id="CLU_468318_0_0_11"/>
<feature type="transmembrane region" description="Helical" evidence="2">
    <location>
        <begin position="316"/>
        <end position="339"/>
    </location>
</feature>
<dbReference type="RefSeq" id="WP_012227154.1">
    <property type="nucleotide sequence ID" value="NZ_HG422565.1"/>
</dbReference>
<keyword evidence="4" id="KW-1185">Reference proteome</keyword>
<sequence length="686" mass="71572">MNGARASLKRLARPAPIIALTVALPALVAAVRAGVQRWYPTLDNGIYSARAWDVGTTHNPMLATWSSRSKVTGVLMNHPGPMPFQLLAPFRRLLGPVGVHIGSALVNAGALGAAGWMGWRVGRRRGAVVFGGGALVLAASMGSAVLSDTWTHNLPLLALFTAAVAMWASFAGDAWAPVVTVIFAGLCAQISLAYIVLSAVLIAASLAAGVAWWWAERRGRAASHNSSRTAATARLRPLAVAIIALAALWALPAWEQFVAPDGPPGNVTAMIENADRLGAGRGPGFAVESFADIVLIPPAWAFADPLTWENSAGARFGAGASWAAFGVFTLLLIAALWWARRRRSRVLGAAVGATALLTATSLFTLASISETTLATAAYLRWLFPVGAFVTSAMALVALDAVLALVTGTERLPQLARSAAGIATGLAVVVGLTVYSVDTHGLESGSPRWANEPAGQLHGLLRNAPAQLADRSPLLAVETPYTTSLVLYPAVLDELLAAGVDLRFESGSPLLTQFGVGRTASGHEQWELSTRSGVAATAVGAEPNVEVLATTGIVDPAQFTDLVPRAEAIAKRIDASSFALRPGGSHTPQGQFFDGATLARVMYNPVGSLFNGTTFSLVKRNVVVLPDDLRADIAAFTADVDRRDHAFAVVVQPAGTKPPDDQGPVLALPGGKTESEPTQTDQPEKAP</sequence>
<proteinExistence type="predicted"/>
<feature type="transmembrane region" description="Helical" evidence="2">
    <location>
        <begin position="192"/>
        <end position="214"/>
    </location>
</feature>
<dbReference type="eggNOG" id="ENOG503459Q">
    <property type="taxonomic scope" value="Bacteria"/>
</dbReference>
<dbReference type="OrthoDB" id="4871879at2"/>
<protein>
    <recommendedName>
        <fullName evidence="5">Glycosyltransferase RgtA/B/C/D-like domain-containing protein</fullName>
    </recommendedName>
</protein>
<evidence type="ECO:0008006" key="5">
    <source>
        <dbReference type="Google" id="ProtNLM"/>
    </source>
</evidence>
<dbReference type="EMBL" id="CANL01000024">
    <property type="protein sequence ID" value="CCM63873.1"/>
    <property type="molecule type" value="Genomic_DNA"/>
</dbReference>
<dbReference type="Proteomes" id="UP000018291">
    <property type="component" value="Unassembled WGS sequence"/>
</dbReference>
<accession>R4YZI3</accession>
<feature type="transmembrane region" description="Helical" evidence="2">
    <location>
        <begin position="417"/>
        <end position="436"/>
    </location>
</feature>
<keyword evidence="2" id="KW-0812">Transmembrane</keyword>
<comment type="caution">
    <text evidence="3">The sequence shown here is derived from an EMBL/GenBank/DDBJ whole genome shotgun (WGS) entry which is preliminary data.</text>
</comment>
<reference evidence="3 4" key="1">
    <citation type="journal article" date="2013" name="ISME J.">
        <title>Metabolic model for the filamentous 'Candidatus Microthrix parvicella' based on genomic and metagenomic analyses.</title>
        <authorList>
            <person name="Jon McIlroy S."/>
            <person name="Kristiansen R."/>
            <person name="Albertsen M."/>
            <person name="Michael Karst S."/>
            <person name="Rossetti S."/>
            <person name="Lund Nielsen J."/>
            <person name="Tandoi V."/>
            <person name="James Seviour R."/>
            <person name="Nielsen P.H."/>
        </authorList>
    </citation>
    <scope>NUCLEOTIDE SEQUENCE [LARGE SCALE GENOMIC DNA]</scope>
    <source>
        <strain evidence="3 4">RN1</strain>
    </source>
</reference>
<feature type="transmembrane region" description="Helical" evidence="2">
    <location>
        <begin position="381"/>
        <end position="405"/>
    </location>
</feature>
<feature type="transmembrane region" description="Helical" evidence="2">
    <location>
        <begin position="127"/>
        <end position="147"/>
    </location>
</feature>
<organism evidence="3 4">
    <name type="scientific">Candidatus Neomicrothrix parvicella RN1</name>
    <dbReference type="NCBI Taxonomy" id="1229780"/>
    <lineage>
        <taxon>Bacteria</taxon>
        <taxon>Bacillati</taxon>
        <taxon>Actinomycetota</taxon>
        <taxon>Acidimicrobiia</taxon>
        <taxon>Acidimicrobiales</taxon>
        <taxon>Microthrixaceae</taxon>
        <taxon>Candidatus Neomicrothrix</taxon>
    </lineage>
</organism>
<keyword evidence="2" id="KW-0472">Membrane</keyword>
<evidence type="ECO:0000256" key="2">
    <source>
        <dbReference type="SAM" id="Phobius"/>
    </source>
</evidence>
<dbReference type="AlphaFoldDB" id="R4YZI3"/>
<gene>
    <name evidence="3" type="ORF">BN381_300020</name>
</gene>
<keyword evidence="2" id="KW-1133">Transmembrane helix</keyword>
<evidence type="ECO:0000313" key="4">
    <source>
        <dbReference type="Proteomes" id="UP000018291"/>
    </source>
</evidence>
<feature type="transmembrane region" description="Helical" evidence="2">
    <location>
        <begin position="346"/>
        <end position="369"/>
    </location>
</feature>
<evidence type="ECO:0000313" key="3">
    <source>
        <dbReference type="EMBL" id="CCM63873.1"/>
    </source>
</evidence>
<evidence type="ECO:0000256" key="1">
    <source>
        <dbReference type="SAM" id="MobiDB-lite"/>
    </source>
</evidence>
<name>R4YZI3_9ACTN</name>